<evidence type="ECO:0000256" key="6">
    <source>
        <dbReference type="RuleBase" id="RU365102"/>
    </source>
</evidence>
<sequence>AQILVTELGDETFIIAAIMAMRHPRLTVFAGAMAALGVMTVISTALGYVLPNLISRKATQHAASVLYTFFGLRLLYIAWHSKPQESNQACPTRALQDSNFLRYSKDRIYARQFLTKFCTPVFLEAFVLTFLAEWGDRSQIATVSLAAVYNPVGVTIGAVVGHMLCTGTAVVGGQLLAMRISQRTVA</sequence>
<dbReference type="GO" id="GO:0015085">
    <property type="term" value="F:calcium ion transmembrane transporter activity"/>
    <property type="evidence" value="ECO:0007669"/>
    <property type="project" value="TreeGrafter"/>
</dbReference>
<evidence type="ECO:0000256" key="2">
    <source>
        <dbReference type="ARBA" id="ARBA00009190"/>
    </source>
</evidence>
<evidence type="ECO:0000256" key="4">
    <source>
        <dbReference type="ARBA" id="ARBA00022989"/>
    </source>
</evidence>
<dbReference type="PANTHER" id="PTHR12608:SF9">
    <property type="entry name" value="GDT1-LIKE PROTEIN 3"/>
    <property type="match status" value="1"/>
</dbReference>
<dbReference type="GO" id="GO:0005794">
    <property type="term" value="C:Golgi apparatus"/>
    <property type="evidence" value="ECO:0007669"/>
    <property type="project" value="TreeGrafter"/>
</dbReference>
<dbReference type="GO" id="GO:0005384">
    <property type="term" value="F:manganese ion transmembrane transporter activity"/>
    <property type="evidence" value="ECO:0007669"/>
    <property type="project" value="TreeGrafter"/>
</dbReference>
<comment type="similarity">
    <text evidence="2 6">Belongs to the GDT1 family.</text>
</comment>
<accession>I0ZAE2</accession>
<evidence type="ECO:0000256" key="5">
    <source>
        <dbReference type="ARBA" id="ARBA00023136"/>
    </source>
</evidence>
<dbReference type="PANTHER" id="PTHR12608">
    <property type="entry name" value="TRANSMEMBRANE PROTEIN HTP-1 RELATED"/>
    <property type="match status" value="1"/>
</dbReference>
<dbReference type="GeneID" id="17045626"/>
<dbReference type="Proteomes" id="UP000007264">
    <property type="component" value="Unassembled WGS sequence"/>
</dbReference>
<comment type="subcellular location">
    <subcellularLocation>
        <location evidence="1 6">Membrane</location>
        <topology evidence="1 6">Multi-pass membrane protein</topology>
    </subcellularLocation>
</comment>
<dbReference type="GO" id="GO:0032472">
    <property type="term" value="P:Golgi calcium ion transport"/>
    <property type="evidence" value="ECO:0007669"/>
    <property type="project" value="TreeGrafter"/>
</dbReference>
<evidence type="ECO:0000256" key="1">
    <source>
        <dbReference type="ARBA" id="ARBA00004141"/>
    </source>
</evidence>
<keyword evidence="5 6" id="KW-0472">Membrane</keyword>
<reference evidence="7 8" key="1">
    <citation type="journal article" date="2012" name="Genome Biol.">
        <title>The genome of the polar eukaryotic microalga coccomyxa subellipsoidea reveals traits of cold adaptation.</title>
        <authorList>
            <person name="Blanc G."/>
            <person name="Agarkova I."/>
            <person name="Grimwood J."/>
            <person name="Kuo A."/>
            <person name="Brueggeman A."/>
            <person name="Dunigan D."/>
            <person name="Gurnon J."/>
            <person name="Ladunga I."/>
            <person name="Lindquist E."/>
            <person name="Lucas S."/>
            <person name="Pangilinan J."/>
            <person name="Proschold T."/>
            <person name="Salamov A."/>
            <person name="Schmutz J."/>
            <person name="Weeks D."/>
            <person name="Yamada T."/>
            <person name="Claverie J.M."/>
            <person name="Grigoriev I."/>
            <person name="Van Etten J."/>
            <person name="Lomsadze A."/>
            <person name="Borodovsky M."/>
        </authorList>
    </citation>
    <scope>NUCLEOTIDE SEQUENCE [LARGE SCALE GENOMIC DNA]</scope>
    <source>
        <strain evidence="7 8">C-169</strain>
    </source>
</reference>
<feature type="transmembrane region" description="Helical" evidence="6">
    <location>
        <begin position="26"/>
        <end position="50"/>
    </location>
</feature>
<dbReference type="EMBL" id="AGSI01000001">
    <property type="protein sequence ID" value="EIE27611.1"/>
    <property type="molecule type" value="Genomic_DNA"/>
</dbReference>
<dbReference type="RefSeq" id="XP_005652155.1">
    <property type="nucleotide sequence ID" value="XM_005652098.1"/>
</dbReference>
<dbReference type="KEGG" id="csl:COCSUDRAFT_6198"/>
<evidence type="ECO:0000256" key="3">
    <source>
        <dbReference type="ARBA" id="ARBA00022692"/>
    </source>
</evidence>
<keyword evidence="8" id="KW-1185">Reference proteome</keyword>
<evidence type="ECO:0000313" key="7">
    <source>
        <dbReference type="EMBL" id="EIE27611.1"/>
    </source>
</evidence>
<dbReference type="GO" id="GO:0016020">
    <property type="term" value="C:membrane"/>
    <property type="evidence" value="ECO:0007669"/>
    <property type="project" value="UniProtKB-SubCell"/>
</dbReference>
<gene>
    <name evidence="7" type="ORF">COCSUDRAFT_6198</name>
</gene>
<feature type="non-terminal residue" evidence="7">
    <location>
        <position position="1"/>
    </location>
</feature>
<keyword evidence="4 6" id="KW-1133">Transmembrane helix</keyword>
<dbReference type="InterPro" id="IPR001727">
    <property type="entry name" value="GDT1-like"/>
</dbReference>
<comment type="caution">
    <text evidence="7">The sequence shown here is derived from an EMBL/GenBank/DDBJ whole genome shotgun (WGS) entry which is preliminary data.</text>
</comment>
<dbReference type="eggNOG" id="KOG2881">
    <property type="taxonomic scope" value="Eukaryota"/>
</dbReference>
<dbReference type="GO" id="GO:0032468">
    <property type="term" value="P:Golgi calcium ion homeostasis"/>
    <property type="evidence" value="ECO:0007669"/>
    <property type="project" value="TreeGrafter"/>
</dbReference>
<feature type="transmembrane region" description="Helical" evidence="6">
    <location>
        <begin position="113"/>
        <end position="132"/>
    </location>
</feature>
<evidence type="ECO:0000313" key="8">
    <source>
        <dbReference type="Proteomes" id="UP000007264"/>
    </source>
</evidence>
<dbReference type="Pfam" id="PF01169">
    <property type="entry name" value="GDT1"/>
    <property type="match status" value="2"/>
</dbReference>
<feature type="non-terminal residue" evidence="7">
    <location>
        <position position="186"/>
    </location>
</feature>
<organism evidence="7 8">
    <name type="scientific">Coccomyxa subellipsoidea (strain C-169)</name>
    <name type="common">Green microalga</name>
    <dbReference type="NCBI Taxonomy" id="574566"/>
    <lineage>
        <taxon>Eukaryota</taxon>
        <taxon>Viridiplantae</taxon>
        <taxon>Chlorophyta</taxon>
        <taxon>core chlorophytes</taxon>
        <taxon>Trebouxiophyceae</taxon>
        <taxon>Trebouxiophyceae incertae sedis</taxon>
        <taxon>Coccomyxaceae</taxon>
        <taxon>Coccomyxa</taxon>
        <taxon>Coccomyxa subellipsoidea</taxon>
    </lineage>
</organism>
<protein>
    <recommendedName>
        <fullName evidence="6">GDT1 family protein</fullName>
    </recommendedName>
</protein>
<dbReference type="AlphaFoldDB" id="I0ZAE2"/>
<feature type="transmembrane region" description="Helical" evidence="6">
    <location>
        <begin position="152"/>
        <end position="177"/>
    </location>
</feature>
<name>I0ZAE2_COCSC</name>
<keyword evidence="3 6" id="KW-0812">Transmembrane</keyword>
<comment type="caution">
    <text evidence="6">Lacks conserved residue(s) required for the propagation of feature annotation.</text>
</comment>
<dbReference type="OrthoDB" id="442680at2759"/>
<proteinExistence type="inferred from homology"/>